<keyword evidence="4" id="KW-0283">Flagellar rotation</keyword>
<comment type="caution">
    <text evidence="10">The sequence shown here is derived from an EMBL/GenBank/DDBJ whole genome shotgun (WGS) entry which is preliminary data.</text>
</comment>
<evidence type="ECO:0000259" key="8">
    <source>
        <dbReference type="Pfam" id="PF01618"/>
    </source>
</evidence>
<evidence type="ECO:0000256" key="6">
    <source>
        <dbReference type="ARBA" id="ARBA00023136"/>
    </source>
</evidence>
<proteinExistence type="predicted"/>
<dbReference type="InterPro" id="IPR002898">
    <property type="entry name" value="MotA_ExbB_proton_chnl"/>
</dbReference>
<evidence type="ECO:0000256" key="4">
    <source>
        <dbReference type="ARBA" id="ARBA00022779"/>
    </source>
</evidence>
<reference evidence="10" key="1">
    <citation type="journal article" date="2015" name="Nature">
        <title>Complex archaea that bridge the gap between prokaryotes and eukaryotes.</title>
        <authorList>
            <person name="Spang A."/>
            <person name="Saw J.H."/>
            <person name="Jorgensen S.L."/>
            <person name="Zaremba-Niedzwiedzka K."/>
            <person name="Martijn J."/>
            <person name="Lind A.E."/>
            <person name="van Eijk R."/>
            <person name="Schleper C."/>
            <person name="Guy L."/>
            <person name="Ettema T.J."/>
        </authorList>
    </citation>
    <scope>NUCLEOTIDE SEQUENCE</scope>
</reference>
<dbReference type="Pfam" id="PF01618">
    <property type="entry name" value="MotA_ExbB"/>
    <property type="match status" value="1"/>
</dbReference>
<keyword evidence="3 7" id="KW-0812">Transmembrane</keyword>
<gene>
    <name evidence="10" type="ORF">LCGC14_1710710</name>
</gene>
<feature type="transmembrane region" description="Helical" evidence="7">
    <location>
        <begin position="31"/>
        <end position="55"/>
    </location>
</feature>
<feature type="domain" description="Motility protein A N-terminal" evidence="9">
    <location>
        <begin position="8"/>
        <end position="94"/>
    </location>
</feature>
<evidence type="ECO:0000256" key="3">
    <source>
        <dbReference type="ARBA" id="ARBA00022692"/>
    </source>
</evidence>
<keyword evidence="5 7" id="KW-1133">Transmembrane helix</keyword>
<name>A0A0F9HEV5_9ZZZZ</name>
<dbReference type="GO" id="GO:0071978">
    <property type="term" value="P:bacterial-type flagellum-dependent swarming motility"/>
    <property type="evidence" value="ECO:0007669"/>
    <property type="project" value="InterPro"/>
</dbReference>
<dbReference type="AlphaFoldDB" id="A0A0F9HEV5"/>
<keyword evidence="2" id="KW-1003">Cell membrane</keyword>
<accession>A0A0F9HEV5</accession>
<dbReference type="InterPro" id="IPR047055">
    <property type="entry name" value="MotA-like"/>
</dbReference>
<evidence type="ECO:0000256" key="2">
    <source>
        <dbReference type="ARBA" id="ARBA00022475"/>
    </source>
</evidence>
<feature type="transmembrane region" description="Helical" evidence="7">
    <location>
        <begin position="151"/>
        <end position="171"/>
    </location>
</feature>
<sequence length="260" mass="28896">MDLMTVIGLVAGAASIYYVLADGNILHLLVNPVAFVLVFGGTISATLISYPWNILKHTFSAFRLMFVGRKHSDEDRHLVIEQMAQLAEKARFQGAESLQSDIKNLKDPFLSYGVQMLVDGIEHDVIKDNMEKRLLYSHQHNQKINGVFRTMATYSPIFGLLGTLIGVVQVLRNLADPSSMGSAMAIAITTTFYGIFAANFLFLPSAIKLSELNENETIRKEIVAEGVLSISQGDLPIMVRKKLNAFLISYMRDHEQSASR</sequence>
<feature type="domain" description="MotA/TolQ/ExbB proton channel" evidence="8">
    <location>
        <begin position="103"/>
        <end position="220"/>
    </location>
</feature>
<dbReference type="PANTHER" id="PTHR30433">
    <property type="entry name" value="CHEMOTAXIS PROTEIN MOTA"/>
    <property type="match status" value="1"/>
</dbReference>
<evidence type="ECO:0000256" key="1">
    <source>
        <dbReference type="ARBA" id="ARBA00004651"/>
    </source>
</evidence>
<dbReference type="EMBL" id="LAZR01015253">
    <property type="protein sequence ID" value="KKM13981.1"/>
    <property type="molecule type" value="Genomic_DNA"/>
</dbReference>
<evidence type="ECO:0000313" key="10">
    <source>
        <dbReference type="EMBL" id="KKM13981.1"/>
    </source>
</evidence>
<dbReference type="InterPro" id="IPR046786">
    <property type="entry name" value="MotA_N"/>
</dbReference>
<dbReference type="Pfam" id="PF20560">
    <property type="entry name" value="MotA_N"/>
    <property type="match status" value="1"/>
</dbReference>
<evidence type="ECO:0000256" key="5">
    <source>
        <dbReference type="ARBA" id="ARBA00022989"/>
    </source>
</evidence>
<feature type="transmembrane region" description="Helical" evidence="7">
    <location>
        <begin position="183"/>
        <end position="203"/>
    </location>
</feature>
<protein>
    <submittedName>
        <fullName evidence="10">Uncharacterized protein</fullName>
    </submittedName>
</protein>
<dbReference type="GO" id="GO:0006935">
    <property type="term" value="P:chemotaxis"/>
    <property type="evidence" value="ECO:0007669"/>
    <property type="project" value="InterPro"/>
</dbReference>
<dbReference type="GO" id="GO:0005886">
    <property type="term" value="C:plasma membrane"/>
    <property type="evidence" value="ECO:0007669"/>
    <property type="project" value="UniProtKB-SubCell"/>
</dbReference>
<evidence type="ECO:0000259" key="9">
    <source>
        <dbReference type="Pfam" id="PF20560"/>
    </source>
</evidence>
<keyword evidence="6 7" id="KW-0472">Membrane</keyword>
<evidence type="ECO:0000256" key="7">
    <source>
        <dbReference type="SAM" id="Phobius"/>
    </source>
</evidence>
<comment type="subcellular location">
    <subcellularLocation>
        <location evidence="1">Cell membrane</location>
        <topology evidence="1">Multi-pass membrane protein</topology>
    </subcellularLocation>
</comment>
<organism evidence="10">
    <name type="scientific">marine sediment metagenome</name>
    <dbReference type="NCBI Taxonomy" id="412755"/>
    <lineage>
        <taxon>unclassified sequences</taxon>
        <taxon>metagenomes</taxon>
        <taxon>ecological metagenomes</taxon>
    </lineage>
</organism>